<dbReference type="EC" id="6.3.4.19" evidence="2"/>
<feature type="domain" description="Lysidine-tRNA(Ile) synthetase C-terminal" evidence="1">
    <location>
        <begin position="13"/>
        <end position="85"/>
    </location>
</feature>
<gene>
    <name evidence="2" type="primary">tilS</name>
    <name evidence="2" type="ORF">HRJ53_14995</name>
</gene>
<reference evidence="2" key="1">
    <citation type="submission" date="2020-06" db="EMBL/GenBank/DDBJ databases">
        <title>Legume-microbial interactions unlock mineral nutrients during tropical forest succession.</title>
        <authorList>
            <person name="Epihov D.Z."/>
        </authorList>
    </citation>
    <scope>NUCLEOTIDE SEQUENCE [LARGE SCALE GENOMIC DNA]</scope>
    <source>
        <strain evidence="2">Pan2503</strain>
    </source>
</reference>
<dbReference type="SUPFAM" id="SSF56037">
    <property type="entry name" value="PheT/TilS domain"/>
    <property type="match status" value="1"/>
</dbReference>
<dbReference type="EMBL" id="JACDQQ010001439">
    <property type="protein sequence ID" value="MBA0086288.1"/>
    <property type="molecule type" value="Genomic_DNA"/>
</dbReference>
<dbReference type="SMART" id="SM00977">
    <property type="entry name" value="TilS_C"/>
    <property type="match status" value="1"/>
</dbReference>
<accession>A0A7V8NRR7</accession>
<dbReference type="GO" id="GO:0005524">
    <property type="term" value="F:ATP binding"/>
    <property type="evidence" value="ECO:0007669"/>
    <property type="project" value="InterPro"/>
</dbReference>
<dbReference type="InterPro" id="IPR012796">
    <property type="entry name" value="Lysidine-tRNA-synth_C"/>
</dbReference>
<evidence type="ECO:0000313" key="3">
    <source>
        <dbReference type="Proteomes" id="UP000567293"/>
    </source>
</evidence>
<dbReference type="AlphaFoldDB" id="A0A7V8NRR7"/>
<dbReference type="GO" id="GO:0008033">
    <property type="term" value="P:tRNA processing"/>
    <property type="evidence" value="ECO:0007669"/>
    <property type="project" value="InterPro"/>
</dbReference>
<keyword evidence="3" id="KW-1185">Reference proteome</keyword>
<organism evidence="2 3">
    <name type="scientific">Candidatus Acidiferrum panamense</name>
    <dbReference type="NCBI Taxonomy" id="2741543"/>
    <lineage>
        <taxon>Bacteria</taxon>
        <taxon>Pseudomonadati</taxon>
        <taxon>Acidobacteriota</taxon>
        <taxon>Terriglobia</taxon>
        <taxon>Candidatus Acidiferrales</taxon>
        <taxon>Candidatus Acidiferrum</taxon>
    </lineage>
</organism>
<sequence length="107" mass="12278">MARVNWRQVAGPLELRNWRPGDQYQPQGTSGTKKIKTLFQKFRVPLWERRHWPVLTSGPSIVWARRFGPASVFAAGPDSREVLTIREMRIAPEQTDVYRSDKAGTEG</sequence>
<dbReference type="Pfam" id="PF11734">
    <property type="entry name" value="TilS_C"/>
    <property type="match status" value="1"/>
</dbReference>
<dbReference type="Proteomes" id="UP000567293">
    <property type="component" value="Unassembled WGS sequence"/>
</dbReference>
<dbReference type="NCBIfam" id="TIGR02433">
    <property type="entry name" value="lysidine_TilS_C"/>
    <property type="match status" value="1"/>
</dbReference>
<comment type="caution">
    <text evidence="2">The sequence shown here is derived from an EMBL/GenBank/DDBJ whole genome shotgun (WGS) entry which is preliminary data.</text>
</comment>
<proteinExistence type="predicted"/>
<name>A0A7V8NRR7_9BACT</name>
<evidence type="ECO:0000313" key="2">
    <source>
        <dbReference type="EMBL" id="MBA0086288.1"/>
    </source>
</evidence>
<dbReference type="GO" id="GO:0005737">
    <property type="term" value="C:cytoplasm"/>
    <property type="evidence" value="ECO:0007669"/>
    <property type="project" value="InterPro"/>
</dbReference>
<keyword evidence="2" id="KW-0436">Ligase</keyword>
<evidence type="ECO:0000259" key="1">
    <source>
        <dbReference type="SMART" id="SM00977"/>
    </source>
</evidence>
<dbReference type="GO" id="GO:0032267">
    <property type="term" value="F:tRNA(Ile)-lysidine synthase activity"/>
    <property type="evidence" value="ECO:0007669"/>
    <property type="project" value="UniProtKB-EC"/>
</dbReference>
<protein>
    <submittedName>
        <fullName evidence="2">tRNA lysidine(34) synthetase TilS</fullName>
        <ecNumber evidence="2">6.3.4.19</ecNumber>
    </submittedName>
</protein>